<comment type="caution">
    <text evidence="1">The sequence shown here is derived from an EMBL/GenBank/DDBJ whole genome shotgun (WGS) entry which is preliminary data.</text>
</comment>
<evidence type="ECO:0000313" key="1">
    <source>
        <dbReference type="EMBL" id="KKK80500.1"/>
    </source>
</evidence>
<protein>
    <recommendedName>
        <fullName evidence="2">Methyltransferase domain-containing protein</fullName>
    </recommendedName>
</protein>
<sequence>MSIIKRMIYKILDYRLSESNKYSKIISLEDTNIKNLKIILDKEKLLQHLPKKGIVAELGVDNGDFSEKIMTYTAPVKLYLVDVWKTNRYNKNKMNFVKKRFENEINLGRIVIIRGNSEKVLKKFDDNYFDWVYIDTTHSYLQTIKELKLCRLKVKENGIIAGHDYSKGNINRGLPYGVVLAVNEFCIKLDWEFIYLTHETHRNLSYAIRKIK</sequence>
<dbReference type="InterPro" id="IPR029063">
    <property type="entry name" value="SAM-dependent_MTases_sf"/>
</dbReference>
<accession>A0A0F8Z375</accession>
<evidence type="ECO:0008006" key="2">
    <source>
        <dbReference type="Google" id="ProtNLM"/>
    </source>
</evidence>
<dbReference type="Gene3D" id="3.40.50.150">
    <property type="entry name" value="Vaccinia Virus protein VP39"/>
    <property type="match status" value="1"/>
</dbReference>
<dbReference type="EMBL" id="LAZR01053553">
    <property type="protein sequence ID" value="KKK80500.1"/>
    <property type="molecule type" value="Genomic_DNA"/>
</dbReference>
<gene>
    <name evidence="1" type="ORF">LCGC14_2822880</name>
</gene>
<dbReference type="AlphaFoldDB" id="A0A0F8Z375"/>
<proteinExistence type="predicted"/>
<name>A0A0F8Z375_9ZZZZ</name>
<organism evidence="1">
    <name type="scientific">marine sediment metagenome</name>
    <dbReference type="NCBI Taxonomy" id="412755"/>
    <lineage>
        <taxon>unclassified sequences</taxon>
        <taxon>metagenomes</taxon>
        <taxon>ecological metagenomes</taxon>
    </lineage>
</organism>
<dbReference type="SUPFAM" id="SSF53335">
    <property type="entry name" value="S-adenosyl-L-methionine-dependent methyltransferases"/>
    <property type="match status" value="1"/>
</dbReference>
<dbReference type="Pfam" id="PF13578">
    <property type="entry name" value="Methyltransf_24"/>
    <property type="match status" value="1"/>
</dbReference>
<reference evidence="1" key="1">
    <citation type="journal article" date="2015" name="Nature">
        <title>Complex archaea that bridge the gap between prokaryotes and eukaryotes.</title>
        <authorList>
            <person name="Spang A."/>
            <person name="Saw J.H."/>
            <person name="Jorgensen S.L."/>
            <person name="Zaremba-Niedzwiedzka K."/>
            <person name="Martijn J."/>
            <person name="Lind A.E."/>
            <person name="van Eijk R."/>
            <person name="Schleper C."/>
            <person name="Guy L."/>
            <person name="Ettema T.J."/>
        </authorList>
    </citation>
    <scope>NUCLEOTIDE SEQUENCE</scope>
</reference>